<sequence>MKKLNVVQGFGKIYWIYRDTANESTPRVCKAWVHEIGGYWRKGKGIQFKIKQYIVQIGVCQKHAVANEEDGLLSAVGGRHLEHDPTEIGNW</sequence>
<accession>A0A6J7WWS0</accession>
<organism evidence="1">
    <name type="scientific">uncultured Caudovirales phage</name>
    <dbReference type="NCBI Taxonomy" id="2100421"/>
    <lineage>
        <taxon>Viruses</taxon>
        <taxon>Duplodnaviria</taxon>
        <taxon>Heunggongvirae</taxon>
        <taxon>Uroviricota</taxon>
        <taxon>Caudoviricetes</taxon>
        <taxon>Peduoviridae</taxon>
        <taxon>Maltschvirus</taxon>
        <taxon>Maltschvirus maltsch</taxon>
    </lineage>
</organism>
<proteinExistence type="predicted"/>
<protein>
    <submittedName>
        <fullName evidence="1">Uncharacterized protein</fullName>
    </submittedName>
</protein>
<evidence type="ECO:0000313" key="1">
    <source>
        <dbReference type="EMBL" id="CAB5222217.1"/>
    </source>
</evidence>
<name>A0A6J7WWS0_9CAUD</name>
<reference evidence="1" key="1">
    <citation type="submission" date="2020-05" db="EMBL/GenBank/DDBJ databases">
        <authorList>
            <person name="Chiriac C."/>
            <person name="Salcher M."/>
            <person name="Ghai R."/>
            <person name="Kavagutti S V."/>
        </authorList>
    </citation>
    <scope>NUCLEOTIDE SEQUENCE</scope>
</reference>
<gene>
    <name evidence="1" type="ORF">UFOVP361_19</name>
</gene>
<dbReference type="EMBL" id="LR798301">
    <property type="protein sequence ID" value="CAB5222217.1"/>
    <property type="molecule type" value="Genomic_DNA"/>
</dbReference>